<accession>A0A382QTE2</accession>
<evidence type="ECO:0000256" key="1">
    <source>
        <dbReference type="SAM" id="MobiDB-lite"/>
    </source>
</evidence>
<protein>
    <recommendedName>
        <fullName evidence="2">Heavy metal binding domain-containing protein</fullName>
    </recommendedName>
</protein>
<dbReference type="Pfam" id="PF19335">
    <property type="entry name" value="HMBD"/>
    <property type="match status" value="1"/>
</dbReference>
<proteinExistence type="predicted"/>
<dbReference type="EMBL" id="UINC01116766">
    <property type="protein sequence ID" value="SVC88736.1"/>
    <property type="molecule type" value="Genomic_DNA"/>
</dbReference>
<feature type="compositionally biased region" description="Basic and acidic residues" evidence="1">
    <location>
        <begin position="61"/>
        <end position="70"/>
    </location>
</feature>
<dbReference type="AlphaFoldDB" id="A0A382QTE2"/>
<feature type="compositionally biased region" description="Polar residues" evidence="1">
    <location>
        <begin position="71"/>
        <end position="83"/>
    </location>
</feature>
<gene>
    <name evidence="3" type="ORF">METZ01_LOCUS341590</name>
</gene>
<dbReference type="GO" id="GO:0046872">
    <property type="term" value="F:metal ion binding"/>
    <property type="evidence" value="ECO:0007669"/>
    <property type="project" value="InterPro"/>
</dbReference>
<sequence>MYIQLFLMLTTTVLIGCGGAEQIADTASQPDQVWTCGMHPDVLVRAPGQCPICKMDLVKAESTRSMEQKPDQSVTMVDASESQ</sequence>
<feature type="non-terminal residue" evidence="3">
    <location>
        <position position="83"/>
    </location>
</feature>
<dbReference type="InterPro" id="IPR045800">
    <property type="entry name" value="HMBD"/>
</dbReference>
<name>A0A382QTE2_9ZZZZ</name>
<organism evidence="3">
    <name type="scientific">marine metagenome</name>
    <dbReference type="NCBI Taxonomy" id="408172"/>
    <lineage>
        <taxon>unclassified sequences</taxon>
        <taxon>metagenomes</taxon>
        <taxon>ecological metagenomes</taxon>
    </lineage>
</organism>
<evidence type="ECO:0000259" key="2">
    <source>
        <dbReference type="Pfam" id="PF19335"/>
    </source>
</evidence>
<feature type="domain" description="Heavy metal binding" evidence="2">
    <location>
        <begin position="33"/>
        <end position="59"/>
    </location>
</feature>
<reference evidence="3" key="1">
    <citation type="submission" date="2018-05" db="EMBL/GenBank/DDBJ databases">
        <authorList>
            <person name="Lanie J.A."/>
            <person name="Ng W.-L."/>
            <person name="Kazmierczak K.M."/>
            <person name="Andrzejewski T.M."/>
            <person name="Davidsen T.M."/>
            <person name="Wayne K.J."/>
            <person name="Tettelin H."/>
            <person name="Glass J.I."/>
            <person name="Rusch D."/>
            <person name="Podicherti R."/>
            <person name="Tsui H.-C.T."/>
            <person name="Winkler M.E."/>
        </authorList>
    </citation>
    <scope>NUCLEOTIDE SEQUENCE</scope>
</reference>
<evidence type="ECO:0000313" key="3">
    <source>
        <dbReference type="EMBL" id="SVC88736.1"/>
    </source>
</evidence>
<feature type="region of interest" description="Disordered" evidence="1">
    <location>
        <begin position="61"/>
        <end position="83"/>
    </location>
</feature>